<name>A0A6C0KXZ0_9ZZZZ</name>
<keyword evidence="2" id="KW-0472">Membrane</keyword>
<evidence type="ECO:0000313" key="3">
    <source>
        <dbReference type="EMBL" id="QHU22121.1"/>
    </source>
</evidence>
<feature type="region of interest" description="Disordered" evidence="1">
    <location>
        <begin position="168"/>
        <end position="273"/>
    </location>
</feature>
<dbReference type="EMBL" id="MN740997">
    <property type="protein sequence ID" value="QHU22121.1"/>
    <property type="molecule type" value="Genomic_DNA"/>
</dbReference>
<keyword evidence="2" id="KW-1133">Transmembrane helix</keyword>
<dbReference type="AlphaFoldDB" id="A0A6C0KXZ0"/>
<organism evidence="3">
    <name type="scientific">viral metagenome</name>
    <dbReference type="NCBI Taxonomy" id="1070528"/>
    <lineage>
        <taxon>unclassified sequences</taxon>
        <taxon>metagenomes</taxon>
        <taxon>organismal metagenomes</taxon>
    </lineage>
</organism>
<keyword evidence="2" id="KW-0812">Transmembrane</keyword>
<sequence length="327" mass="34434">MDTEHATASVAEAAAEEAGQTLMQQYGATVGSIAAGAVAGAAILALIPRGSNGPNELNIAARAEADKVVALQKRLAAAKLQERAASARLPGAPGAEIRPLTKRTLYFCREFTDNEIYRIALSCAEAAGEVIRVAKAEKGETKISARKAGELASKLTFDIVVKHLEQNPICGENNEEEEPESNEEESEGNEGNEGSEGEPESSGGEEEVVPTPKPKAKEAPAPKPKAPKPKAKEAPAPQPEPKAKKASDNPNLEAIREQMKKGRQTGGYMNRPENIGKASAAIAIAAFEGKTTKEKKTLGAEEAQTQGLNANVSKQVVEVILNSIKNV</sequence>
<feature type="transmembrane region" description="Helical" evidence="2">
    <location>
        <begin position="26"/>
        <end position="47"/>
    </location>
</feature>
<feature type="compositionally biased region" description="Acidic residues" evidence="1">
    <location>
        <begin position="173"/>
        <end position="208"/>
    </location>
</feature>
<accession>A0A6C0KXZ0</accession>
<protein>
    <submittedName>
        <fullName evidence="3">Uncharacterized protein</fullName>
    </submittedName>
</protein>
<evidence type="ECO:0000256" key="1">
    <source>
        <dbReference type="SAM" id="MobiDB-lite"/>
    </source>
</evidence>
<evidence type="ECO:0000256" key="2">
    <source>
        <dbReference type="SAM" id="Phobius"/>
    </source>
</evidence>
<reference evidence="3" key="1">
    <citation type="journal article" date="2020" name="Nature">
        <title>Giant virus diversity and host interactions through global metagenomics.</title>
        <authorList>
            <person name="Schulz F."/>
            <person name="Roux S."/>
            <person name="Paez-Espino D."/>
            <person name="Jungbluth S."/>
            <person name="Walsh D.A."/>
            <person name="Denef V.J."/>
            <person name="McMahon K.D."/>
            <person name="Konstantinidis K.T."/>
            <person name="Eloe-Fadrosh E.A."/>
            <person name="Kyrpides N.C."/>
            <person name="Woyke T."/>
        </authorList>
    </citation>
    <scope>NUCLEOTIDE SEQUENCE</scope>
    <source>
        <strain evidence="3">GVMAG-S-3300013286-35</strain>
    </source>
</reference>
<proteinExistence type="predicted"/>